<protein>
    <submittedName>
        <fullName evidence="1">Uncharacterized protein</fullName>
    </submittedName>
</protein>
<dbReference type="AlphaFoldDB" id="A0A2P2GGD6"/>
<dbReference type="Pfam" id="PF08974">
    <property type="entry name" value="DUF1877"/>
    <property type="match status" value="1"/>
</dbReference>
<evidence type="ECO:0000313" key="1">
    <source>
        <dbReference type="EMBL" id="KKZ70586.1"/>
    </source>
</evidence>
<dbReference type="InterPro" id="IPR015068">
    <property type="entry name" value="DUF1877"/>
</dbReference>
<dbReference type="InterPro" id="IPR035944">
    <property type="entry name" value="YfbM-like_sf"/>
</dbReference>
<comment type="caution">
    <text evidence="1">The sequence shown here is derived from an EMBL/GenBank/DDBJ whole genome shotgun (WGS) entry which is preliminary data.</text>
</comment>
<dbReference type="EMBL" id="LAQS01000055">
    <property type="protein sequence ID" value="KKZ70586.1"/>
    <property type="molecule type" value="Genomic_DNA"/>
</dbReference>
<keyword evidence="2" id="KW-1185">Reference proteome</keyword>
<proteinExistence type="predicted"/>
<sequence length="169" mass="17789">MHMHMHLRAAAQAEIRDDHSWLEAFMATAWAHHEVECAAGVAASIEKDFGLLHELCSAGADAAGWLPVFGGRQPAGAPADELPHPPLLLLEPAEVRTAAAFLAAVPFDGLWDAAGAKILASFGPGWAEALVVEVFRGHHRDLRAFYGRAAAAGHTVVKAGWFQGAATGG</sequence>
<dbReference type="Gene3D" id="3.40.1760.10">
    <property type="entry name" value="YfbM-like super family"/>
    <property type="match status" value="1"/>
</dbReference>
<dbReference type="Proteomes" id="UP000265325">
    <property type="component" value="Unassembled WGS sequence"/>
</dbReference>
<reference evidence="1 2" key="1">
    <citation type="submission" date="2015-05" db="EMBL/GenBank/DDBJ databases">
        <title>Draft Genome assembly of Streptomyces showdoensis.</title>
        <authorList>
            <person name="Thapa K.K."/>
            <person name="Metsa-Ketela M."/>
        </authorList>
    </citation>
    <scope>NUCLEOTIDE SEQUENCE [LARGE SCALE GENOMIC DNA]</scope>
    <source>
        <strain evidence="1 2">ATCC 15227</strain>
    </source>
</reference>
<name>A0A2P2GGD6_STREW</name>
<organism evidence="1 2">
    <name type="scientific">Streptomyces showdoensis</name>
    <dbReference type="NCBI Taxonomy" id="68268"/>
    <lineage>
        <taxon>Bacteria</taxon>
        <taxon>Bacillati</taxon>
        <taxon>Actinomycetota</taxon>
        <taxon>Actinomycetes</taxon>
        <taxon>Kitasatosporales</taxon>
        <taxon>Streptomycetaceae</taxon>
        <taxon>Streptomyces</taxon>
    </lineage>
</organism>
<dbReference type="OrthoDB" id="3368025at2"/>
<accession>A0A2P2GGD6</accession>
<evidence type="ECO:0000313" key="2">
    <source>
        <dbReference type="Proteomes" id="UP000265325"/>
    </source>
</evidence>
<gene>
    <name evidence="1" type="ORF">VO63_28280</name>
</gene>